<dbReference type="Proteomes" id="UP000886998">
    <property type="component" value="Unassembled WGS sequence"/>
</dbReference>
<gene>
    <name evidence="1" type="ORF">TNIN_373751</name>
</gene>
<dbReference type="AlphaFoldDB" id="A0A8X6YJW6"/>
<accession>A0A8X6YJW6</accession>
<dbReference type="EMBL" id="BMAV01019991">
    <property type="protein sequence ID" value="GFY73332.1"/>
    <property type="molecule type" value="Genomic_DNA"/>
</dbReference>
<organism evidence="1 2">
    <name type="scientific">Trichonephila inaurata madagascariensis</name>
    <dbReference type="NCBI Taxonomy" id="2747483"/>
    <lineage>
        <taxon>Eukaryota</taxon>
        <taxon>Metazoa</taxon>
        <taxon>Ecdysozoa</taxon>
        <taxon>Arthropoda</taxon>
        <taxon>Chelicerata</taxon>
        <taxon>Arachnida</taxon>
        <taxon>Araneae</taxon>
        <taxon>Araneomorphae</taxon>
        <taxon>Entelegynae</taxon>
        <taxon>Araneoidea</taxon>
        <taxon>Nephilidae</taxon>
        <taxon>Trichonephila</taxon>
        <taxon>Trichonephila inaurata</taxon>
    </lineage>
</organism>
<name>A0A8X6YJW6_9ARAC</name>
<comment type="caution">
    <text evidence="1">The sequence shown here is derived from an EMBL/GenBank/DDBJ whole genome shotgun (WGS) entry which is preliminary data.</text>
</comment>
<evidence type="ECO:0000313" key="1">
    <source>
        <dbReference type="EMBL" id="GFY73332.1"/>
    </source>
</evidence>
<reference evidence="1" key="1">
    <citation type="submission" date="2020-08" db="EMBL/GenBank/DDBJ databases">
        <title>Multicomponent nature underlies the extraordinary mechanical properties of spider dragline silk.</title>
        <authorList>
            <person name="Kono N."/>
            <person name="Nakamura H."/>
            <person name="Mori M."/>
            <person name="Yoshida Y."/>
            <person name="Ohtoshi R."/>
            <person name="Malay A.D."/>
            <person name="Moran D.A.P."/>
            <person name="Tomita M."/>
            <person name="Numata K."/>
            <person name="Arakawa K."/>
        </authorList>
    </citation>
    <scope>NUCLEOTIDE SEQUENCE</scope>
</reference>
<sequence>MQSLTKNLRYIAHSFLRTHNMYRSYAPPLEMVMFSRKLPVATDGNEKNSQTCNQAFNLNDITRYHLLLRETPEVEKIFT</sequence>
<protein>
    <submittedName>
        <fullName evidence="1">Uncharacterized protein</fullName>
    </submittedName>
</protein>
<keyword evidence="2" id="KW-1185">Reference proteome</keyword>
<evidence type="ECO:0000313" key="2">
    <source>
        <dbReference type="Proteomes" id="UP000886998"/>
    </source>
</evidence>
<proteinExistence type="predicted"/>